<sequence length="67" mass="6779">MRSLSLSFAKILLIASTSISVSADDPIPTATVTPVIGGDGPRPPTVTNTAPRGSWSAPTGTFTHSGL</sequence>
<name>A0A9P6NF71_9BASI</name>
<reference evidence="3" key="1">
    <citation type="submission" date="2013-11" db="EMBL/GenBank/DDBJ databases">
        <title>Genome sequence of the fusiform rust pathogen reveals effectors for host alternation and coevolution with pine.</title>
        <authorList>
            <consortium name="DOE Joint Genome Institute"/>
            <person name="Smith K."/>
            <person name="Pendleton A."/>
            <person name="Kubisiak T."/>
            <person name="Anderson C."/>
            <person name="Salamov A."/>
            <person name="Aerts A."/>
            <person name="Riley R."/>
            <person name="Clum A."/>
            <person name="Lindquist E."/>
            <person name="Ence D."/>
            <person name="Campbell M."/>
            <person name="Kronenberg Z."/>
            <person name="Feau N."/>
            <person name="Dhillon B."/>
            <person name="Hamelin R."/>
            <person name="Burleigh J."/>
            <person name="Smith J."/>
            <person name="Yandell M."/>
            <person name="Nelson C."/>
            <person name="Grigoriev I."/>
            <person name="Davis J."/>
        </authorList>
    </citation>
    <scope>NUCLEOTIDE SEQUENCE</scope>
    <source>
        <strain evidence="3">G11</strain>
    </source>
</reference>
<comment type="caution">
    <text evidence="3">The sequence shown here is derived from an EMBL/GenBank/DDBJ whole genome shotgun (WGS) entry which is preliminary data.</text>
</comment>
<gene>
    <name evidence="3" type="ORF">CROQUDRAFT_93468</name>
</gene>
<evidence type="ECO:0000313" key="3">
    <source>
        <dbReference type="EMBL" id="KAG0145740.1"/>
    </source>
</evidence>
<keyword evidence="2" id="KW-0732">Signal</keyword>
<keyword evidence="4" id="KW-1185">Reference proteome</keyword>
<feature type="compositionally biased region" description="Polar residues" evidence="1">
    <location>
        <begin position="45"/>
        <end position="67"/>
    </location>
</feature>
<evidence type="ECO:0000256" key="2">
    <source>
        <dbReference type="SAM" id="SignalP"/>
    </source>
</evidence>
<dbReference type="AlphaFoldDB" id="A0A9P6NF71"/>
<accession>A0A9P6NF71</accession>
<proteinExistence type="predicted"/>
<dbReference type="Proteomes" id="UP000886653">
    <property type="component" value="Unassembled WGS sequence"/>
</dbReference>
<evidence type="ECO:0000313" key="4">
    <source>
        <dbReference type="Proteomes" id="UP000886653"/>
    </source>
</evidence>
<protein>
    <submittedName>
        <fullName evidence="3">Uncharacterized protein</fullName>
    </submittedName>
</protein>
<feature type="signal peptide" evidence="2">
    <location>
        <begin position="1"/>
        <end position="23"/>
    </location>
</feature>
<feature type="chain" id="PRO_5040396141" evidence="2">
    <location>
        <begin position="24"/>
        <end position="67"/>
    </location>
</feature>
<dbReference type="EMBL" id="MU167271">
    <property type="protein sequence ID" value="KAG0145740.1"/>
    <property type="molecule type" value="Genomic_DNA"/>
</dbReference>
<organism evidence="3 4">
    <name type="scientific">Cronartium quercuum f. sp. fusiforme G11</name>
    <dbReference type="NCBI Taxonomy" id="708437"/>
    <lineage>
        <taxon>Eukaryota</taxon>
        <taxon>Fungi</taxon>
        <taxon>Dikarya</taxon>
        <taxon>Basidiomycota</taxon>
        <taxon>Pucciniomycotina</taxon>
        <taxon>Pucciniomycetes</taxon>
        <taxon>Pucciniales</taxon>
        <taxon>Coleosporiaceae</taxon>
        <taxon>Cronartium</taxon>
    </lineage>
</organism>
<evidence type="ECO:0000256" key="1">
    <source>
        <dbReference type="SAM" id="MobiDB-lite"/>
    </source>
</evidence>
<feature type="region of interest" description="Disordered" evidence="1">
    <location>
        <begin position="32"/>
        <end position="67"/>
    </location>
</feature>